<keyword evidence="7" id="KW-1185">Reference proteome</keyword>
<dbReference type="Pfam" id="PF01614">
    <property type="entry name" value="IclR_C"/>
    <property type="match status" value="1"/>
</dbReference>
<dbReference type="Gene3D" id="1.10.10.10">
    <property type="entry name" value="Winged helix-like DNA-binding domain superfamily/Winged helix DNA-binding domain"/>
    <property type="match status" value="1"/>
</dbReference>
<accession>A0A919UI59</accession>
<feature type="domain" description="IclR-ED" evidence="5">
    <location>
        <begin position="68"/>
        <end position="252"/>
    </location>
</feature>
<keyword evidence="2" id="KW-0238">DNA-binding</keyword>
<reference evidence="6" key="1">
    <citation type="submission" date="2021-01" db="EMBL/GenBank/DDBJ databases">
        <title>Whole genome shotgun sequence of Acrocarpospora phusangensis NBRC 108782.</title>
        <authorList>
            <person name="Komaki H."/>
            <person name="Tamura T."/>
        </authorList>
    </citation>
    <scope>NUCLEOTIDE SEQUENCE</scope>
    <source>
        <strain evidence="6">NBRC 108782</strain>
    </source>
</reference>
<dbReference type="InterPro" id="IPR029016">
    <property type="entry name" value="GAF-like_dom_sf"/>
</dbReference>
<dbReference type="RefSeq" id="WP_204039168.1">
    <property type="nucleotide sequence ID" value="NZ_BOOA01000003.1"/>
</dbReference>
<evidence type="ECO:0000256" key="3">
    <source>
        <dbReference type="ARBA" id="ARBA00023163"/>
    </source>
</evidence>
<gene>
    <name evidence="6" type="ORF">Aph01nite_06310</name>
</gene>
<dbReference type="Gene3D" id="3.30.450.40">
    <property type="match status" value="1"/>
</dbReference>
<dbReference type="PANTHER" id="PTHR30136">
    <property type="entry name" value="HELIX-TURN-HELIX TRANSCRIPTIONAL REGULATOR, ICLR FAMILY"/>
    <property type="match status" value="1"/>
</dbReference>
<dbReference type="InterPro" id="IPR036388">
    <property type="entry name" value="WH-like_DNA-bd_sf"/>
</dbReference>
<evidence type="ECO:0000259" key="5">
    <source>
        <dbReference type="PROSITE" id="PS51078"/>
    </source>
</evidence>
<dbReference type="SMART" id="SM00346">
    <property type="entry name" value="HTH_ICLR"/>
    <property type="match status" value="1"/>
</dbReference>
<keyword evidence="1" id="KW-0805">Transcription regulation</keyword>
<dbReference type="SUPFAM" id="SSF46785">
    <property type="entry name" value="Winged helix' DNA-binding domain"/>
    <property type="match status" value="1"/>
</dbReference>
<name>A0A919UI59_9ACTN</name>
<evidence type="ECO:0000256" key="1">
    <source>
        <dbReference type="ARBA" id="ARBA00023015"/>
    </source>
</evidence>
<dbReference type="PANTHER" id="PTHR30136:SF2">
    <property type="entry name" value="TRANSCRIPTIONAL REGULATOR ICLR"/>
    <property type="match status" value="1"/>
</dbReference>
<evidence type="ECO:0000256" key="2">
    <source>
        <dbReference type="ARBA" id="ARBA00023125"/>
    </source>
</evidence>
<dbReference type="GO" id="GO:0003677">
    <property type="term" value="F:DNA binding"/>
    <property type="evidence" value="ECO:0007669"/>
    <property type="project" value="UniProtKB-KW"/>
</dbReference>
<sequence>MGRTVPAVSRALDILELFLGGETLSAPQIAERLGLPRTTVHELVTTLTERSYLIGVPGQPTRYRLGMRLFQLGNVFADQLDLSQEALLVAREVAAACDETVHVAVLDGTDVVYITKVDSTHPVRMVSAVGRRLPAHCTGVGKMLLAGLTPEAFEARFPADRTLSAMTPDSITSPARLWSHLTEIRARGLSYDNCESNESVCCVAAPVYDQTGTMVAAMSVSVPILRWDSARREEWGELVARGAHTLSDRLGHRTDGHRPDALGPAG</sequence>
<feature type="domain" description="HTH iclR-type" evidence="4">
    <location>
        <begin position="5"/>
        <end position="67"/>
    </location>
</feature>
<dbReference type="PROSITE" id="PS51077">
    <property type="entry name" value="HTH_ICLR"/>
    <property type="match status" value="1"/>
</dbReference>
<dbReference type="PROSITE" id="PS51078">
    <property type="entry name" value="ICLR_ED"/>
    <property type="match status" value="1"/>
</dbReference>
<proteinExistence type="predicted"/>
<dbReference type="InterPro" id="IPR014757">
    <property type="entry name" value="Tscrpt_reg_IclR_C"/>
</dbReference>
<evidence type="ECO:0000313" key="6">
    <source>
        <dbReference type="EMBL" id="GIH22321.1"/>
    </source>
</evidence>
<dbReference type="GO" id="GO:0045892">
    <property type="term" value="P:negative regulation of DNA-templated transcription"/>
    <property type="evidence" value="ECO:0007669"/>
    <property type="project" value="TreeGrafter"/>
</dbReference>
<evidence type="ECO:0000259" key="4">
    <source>
        <dbReference type="PROSITE" id="PS51077"/>
    </source>
</evidence>
<protein>
    <submittedName>
        <fullName evidence="6">Transcriptional regulator</fullName>
    </submittedName>
</protein>
<dbReference type="AlphaFoldDB" id="A0A919UI59"/>
<dbReference type="Proteomes" id="UP000640052">
    <property type="component" value="Unassembled WGS sequence"/>
</dbReference>
<dbReference type="SUPFAM" id="SSF55781">
    <property type="entry name" value="GAF domain-like"/>
    <property type="match status" value="1"/>
</dbReference>
<organism evidence="6 7">
    <name type="scientific">Acrocarpospora phusangensis</name>
    <dbReference type="NCBI Taxonomy" id="1070424"/>
    <lineage>
        <taxon>Bacteria</taxon>
        <taxon>Bacillati</taxon>
        <taxon>Actinomycetota</taxon>
        <taxon>Actinomycetes</taxon>
        <taxon>Streptosporangiales</taxon>
        <taxon>Streptosporangiaceae</taxon>
        <taxon>Acrocarpospora</taxon>
    </lineage>
</organism>
<keyword evidence="3" id="KW-0804">Transcription</keyword>
<dbReference type="Pfam" id="PF09339">
    <property type="entry name" value="HTH_IclR"/>
    <property type="match status" value="1"/>
</dbReference>
<dbReference type="InterPro" id="IPR036390">
    <property type="entry name" value="WH_DNA-bd_sf"/>
</dbReference>
<comment type="caution">
    <text evidence="6">The sequence shown here is derived from an EMBL/GenBank/DDBJ whole genome shotgun (WGS) entry which is preliminary data.</text>
</comment>
<dbReference type="InterPro" id="IPR005471">
    <property type="entry name" value="Tscrpt_reg_IclR_N"/>
</dbReference>
<dbReference type="GO" id="GO:0003700">
    <property type="term" value="F:DNA-binding transcription factor activity"/>
    <property type="evidence" value="ECO:0007669"/>
    <property type="project" value="TreeGrafter"/>
</dbReference>
<evidence type="ECO:0000313" key="7">
    <source>
        <dbReference type="Proteomes" id="UP000640052"/>
    </source>
</evidence>
<dbReference type="InterPro" id="IPR050707">
    <property type="entry name" value="HTH_MetabolicPath_Reg"/>
</dbReference>
<dbReference type="EMBL" id="BOOA01000003">
    <property type="protein sequence ID" value="GIH22321.1"/>
    <property type="molecule type" value="Genomic_DNA"/>
</dbReference>